<evidence type="ECO:0000313" key="2">
    <source>
        <dbReference type="Proteomes" id="UP000007875"/>
    </source>
</evidence>
<reference evidence="1" key="3">
    <citation type="submission" date="2025-09" db="UniProtKB">
        <authorList>
            <consortium name="Ensembl"/>
        </authorList>
    </citation>
    <scope>IDENTIFICATION</scope>
</reference>
<dbReference type="AlphaFoldDB" id="H2ZN65"/>
<sequence length="108" mass="12912">MAGPSHMYMEQQRDPRILQQMQMVHPHQMPPQPPMPHYMQLPLETEQPQEEISLLMPPQSLPQEHMLPSMMLPEQQHPEQIQEQEELLWMPHEEMPPHHQRPPHTTSQ</sequence>
<keyword evidence="2" id="KW-1185">Reference proteome</keyword>
<evidence type="ECO:0000313" key="1">
    <source>
        <dbReference type="Ensembl" id="ENSCSAVP00000019031.1"/>
    </source>
</evidence>
<name>H2ZN65_CIOSA</name>
<reference evidence="1" key="2">
    <citation type="submission" date="2025-08" db="UniProtKB">
        <authorList>
            <consortium name="Ensembl"/>
        </authorList>
    </citation>
    <scope>IDENTIFICATION</scope>
</reference>
<protein>
    <submittedName>
        <fullName evidence="1">Uncharacterized protein</fullName>
    </submittedName>
</protein>
<dbReference type="HOGENOM" id="CLU_2195985_0_0_1"/>
<dbReference type="Ensembl" id="ENSCSAVT00000019238.1">
    <property type="protein sequence ID" value="ENSCSAVP00000019031.1"/>
    <property type="gene ID" value="ENSCSAVG00000011170.1"/>
</dbReference>
<proteinExistence type="predicted"/>
<accession>H2ZN65</accession>
<organism evidence="1 2">
    <name type="scientific">Ciona savignyi</name>
    <name type="common">Pacific transparent sea squirt</name>
    <dbReference type="NCBI Taxonomy" id="51511"/>
    <lineage>
        <taxon>Eukaryota</taxon>
        <taxon>Metazoa</taxon>
        <taxon>Chordata</taxon>
        <taxon>Tunicata</taxon>
        <taxon>Ascidiacea</taxon>
        <taxon>Phlebobranchia</taxon>
        <taxon>Cionidae</taxon>
        <taxon>Ciona</taxon>
    </lineage>
</organism>
<dbReference type="Proteomes" id="UP000007875">
    <property type="component" value="Unassembled WGS sequence"/>
</dbReference>
<dbReference type="InParanoid" id="H2ZN65"/>
<reference evidence="2" key="1">
    <citation type="submission" date="2003-08" db="EMBL/GenBank/DDBJ databases">
        <authorList>
            <person name="Birren B."/>
            <person name="Nusbaum C."/>
            <person name="Abebe A."/>
            <person name="Abouelleil A."/>
            <person name="Adekoya E."/>
            <person name="Ait-zahra M."/>
            <person name="Allen N."/>
            <person name="Allen T."/>
            <person name="An P."/>
            <person name="Anderson M."/>
            <person name="Anderson S."/>
            <person name="Arachchi H."/>
            <person name="Armbruster J."/>
            <person name="Bachantsang P."/>
            <person name="Baldwin J."/>
            <person name="Barry A."/>
            <person name="Bayul T."/>
            <person name="Blitshsteyn B."/>
            <person name="Bloom T."/>
            <person name="Blye J."/>
            <person name="Boguslavskiy L."/>
            <person name="Borowsky M."/>
            <person name="Boukhgalter B."/>
            <person name="Brunache A."/>
            <person name="Butler J."/>
            <person name="Calixte N."/>
            <person name="Calvo S."/>
            <person name="Camarata J."/>
            <person name="Campo K."/>
            <person name="Chang J."/>
            <person name="Cheshatsang Y."/>
            <person name="Citroen M."/>
            <person name="Collymore A."/>
            <person name="Considine T."/>
            <person name="Cook A."/>
            <person name="Cooke P."/>
            <person name="Corum B."/>
            <person name="Cuomo C."/>
            <person name="David R."/>
            <person name="Dawoe T."/>
            <person name="Degray S."/>
            <person name="Dodge S."/>
            <person name="Dooley K."/>
            <person name="Dorje P."/>
            <person name="Dorjee K."/>
            <person name="Dorris L."/>
            <person name="Duffey N."/>
            <person name="Dupes A."/>
            <person name="Elkins T."/>
            <person name="Engels R."/>
            <person name="Erickson J."/>
            <person name="Farina A."/>
            <person name="Faro S."/>
            <person name="Ferreira P."/>
            <person name="Fischer H."/>
            <person name="Fitzgerald M."/>
            <person name="Foley K."/>
            <person name="Gage D."/>
            <person name="Galagan J."/>
            <person name="Gearin G."/>
            <person name="Gnerre S."/>
            <person name="Gnirke A."/>
            <person name="Goyette A."/>
            <person name="Graham J."/>
            <person name="Grandbois E."/>
            <person name="Gyaltsen K."/>
            <person name="Hafez N."/>
            <person name="Hagopian D."/>
            <person name="Hagos B."/>
            <person name="Hall J."/>
            <person name="Hatcher B."/>
            <person name="Heller A."/>
            <person name="Higgins H."/>
            <person name="Honan T."/>
            <person name="Horn A."/>
            <person name="Houde N."/>
            <person name="Hughes L."/>
            <person name="Hulme W."/>
            <person name="Husby E."/>
            <person name="Iliev I."/>
            <person name="Jaffe D."/>
            <person name="Jones C."/>
            <person name="Kamal M."/>
            <person name="Kamat A."/>
            <person name="Kamvysselis M."/>
            <person name="Karlsson E."/>
            <person name="Kells C."/>
            <person name="Kieu A."/>
            <person name="Kisner P."/>
            <person name="Kodira C."/>
            <person name="Kulbokas E."/>
            <person name="Labutti K."/>
            <person name="Lama D."/>
            <person name="Landers T."/>
            <person name="Leger J."/>
            <person name="Levine S."/>
            <person name="Lewis D."/>
            <person name="Lewis T."/>
            <person name="Lindblad-toh K."/>
            <person name="Liu X."/>
            <person name="Lokyitsang T."/>
            <person name="Lokyitsang Y."/>
            <person name="Lucien O."/>
            <person name="Lui A."/>
            <person name="Ma L.J."/>
            <person name="Mabbitt R."/>
            <person name="Macdonald J."/>
            <person name="Maclean C."/>
            <person name="Major J."/>
            <person name="Manning J."/>
            <person name="Marabella R."/>
            <person name="Maru K."/>
            <person name="Matthews C."/>
            <person name="Mauceli E."/>
            <person name="Mccarthy M."/>
            <person name="Mcdonough S."/>
            <person name="Mcghee T."/>
            <person name="Meldrim J."/>
            <person name="Meneus L."/>
            <person name="Mesirov J."/>
            <person name="Mihalev A."/>
            <person name="Mihova T."/>
            <person name="Mikkelsen T."/>
            <person name="Mlenga V."/>
            <person name="Moru K."/>
            <person name="Mozes J."/>
            <person name="Mulrain L."/>
            <person name="Munson G."/>
            <person name="Naylor J."/>
            <person name="Newes C."/>
            <person name="Nguyen C."/>
            <person name="Nguyen N."/>
            <person name="Nguyen T."/>
            <person name="Nicol R."/>
            <person name="Nielsen C."/>
            <person name="Nizzari M."/>
            <person name="Norbu C."/>
            <person name="Norbu N."/>
            <person name="O'donnell P."/>
            <person name="Okoawo O."/>
            <person name="O'leary S."/>
            <person name="Omotosho B."/>
            <person name="O'neill K."/>
            <person name="Osman S."/>
            <person name="Parker S."/>
            <person name="Perrin D."/>
            <person name="Phunkhang P."/>
            <person name="Piqani B."/>
            <person name="Purcell S."/>
            <person name="Rachupka T."/>
            <person name="Ramasamy U."/>
            <person name="Rameau R."/>
            <person name="Ray V."/>
            <person name="Raymond C."/>
            <person name="Retta R."/>
            <person name="Richardson S."/>
            <person name="Rise C."/>
            <person name="Rodriguez J."/>
            <person name="Rogers J."/>
            <person name="Rogov P."/>
            <person name="Rutman M."/>
            <person name="Schupbach R."/>
            <person name="Seaman C."/>
            <person name="Settipalli S."/>
            <person name="Sharpe T."/>
            <person name="Sheridan J."/>
            <person name="Sherpa N."/>
            <person name="Shi J."/>
            <person name="Smirnov S."/>
            <person name="Smith C."/>
            <person name="Sougnez C."/>
            <person name="Spencer B."/>
            <person name="Stalker J."/>
            <person name="Stange-thomann N."/>
            <person name="Stavropoulos S."/>
            <person name="Stetson K."/>
            <person name="Stone C."/>
            <person name="Stone S."/>
            <person name="Stubbs M."/>
            <person name="Talamas J."/>
            <person name="Tchuinga P."/>
            <person name="Tenzing P."/>
            <person name="Tesfaye S."/>
            <person name="Theodore J."/>
            <person name="Thoulutsang Y."/>
            <person name="Topham K."/>
            <person name="Towey S."/>
            <person name="Tsamla T."/>
            <person name="Tsomo N."/>
            <person name="Vallee D."/>
            <person name="Vassiliev H."/>
            <person name="Venkataraman V."/>
            <person name="Vinson J."/>
            <person name="Vo A."/>
            <person name="Wade C."/>
            <person name="Wang S."/>
            <person name="Wangchuk T."/>
            <person name="Wangdi T."/>
            <person name="Whittaker C."/>
            <person name="Wilkinson J."/>
            <person name="Wu Y."/>
            <person name="Wyman D."/>
            <person name="Yadav S."/>
            <person name="Yang S."/>
            <person name="Yang X."/>
            <person name="Yeager S."/>
            <person name="Yee E."/>
            <person name="Young G."/>
            <person name="Zainoun J."/>
            <person name="Zembeck L."/>
            <person name="Zimmer A."/>
            <person name="Zody M."/>
            <person name="Lander E."/>
        </authorList>
    </citation>
    <scope>NUCLEOTIDE SEQUENCE [LARGE SCALE GENOMIC DNA]</scope>
</reference>